<reference evidence="9" key="2">
    <citation type="journal article" date="2015" name="Genome Biol. Evol.">
        <title>Exploring the Limits for Reduction of Plastid Genomes: a Case Study of the Mycoheterotrophic Orchids Epipogium aphyllum and Epipogium roseum.</title>
        <authorList>
            <person name="Schelkunov M."/>
            <person name="Shtratnikova V."/>
            <person name="Nuraliev M."/>
            <person name="Selosse M.A."/>
            <person name="Penin A."/>
            <person name="Logacheva M."/>
        </authorList>
    </citation>
    <scope>NUCLEOTIDE SEQUENCE</scope>
</reference>
<keyword evidence="3" id="KW-0699">rRNA-binding</keyword>
<dbReference type="GO" id="GO:0003735">
    <property type="term" value="F:structural constituent of ribosome"/>
    <property type="evidence" value="ECO:0007669"/>
    <property type="project" value="InterPro"/>
</dbReference>
<dbReference type="SUPFAM" id="SSF47973">
    <property type="entry name" value="Ribosomal protein S7"/>
    <property type="match status" value="1"/>
</dbReference>
<dbReference type="InterPro" id="IPR036823">
    <property type="entry name" value="Ribosomal_uS7_dom_sf"/>
</dbReference>
<evidence type="ECO:0000256" key="3">
    <source>
        <dbReference type="ARBA" id="ARBA00022730"/>
    </source>
</evidence>
<accession>A0A0B4N5A0</accession>
<evidence type="ECO:0000256" key="2">
    <source>
        <dbReference type="ARBA" id="ARBA00007151"/>
    </source>
</evidence>
<evidence type="ECO:0000256" key="6">
    <source>
        <dbReference type="ARBA" id="ARBA00023274"/>
    </source>
</evidence>
<proteinExistence type="inferred from homology"/>
<dbReference type="PIRSF" id="PIRSF002122">
    <property type="entry name" value="RPS7p_RPS7a_RPS5e_RPS7o"/>
    <property type="match status" value="1"/>
</dbReference>
<gene>
    <name evidence="9" type="primary">rps7</name>
</gene>
<evidence type="ECO:0000256" key="7">
    <source>
        <dbReference type="ARBA" id="ARBA00035504"/>
    </source>
</evidence>
<keyword evidence="5 9" id="KW-0689">Ribosomal protein</keyword>
<reference evidence="9" key="1">
    <citation type="submission" date="2014-05" db="EMBL/GenBank/DDBJ databases">
        <authorList>
            <person name="Logacheva M.D."/>
            <person name="Schelkunov M.I."/>
        </authorList>
    </citation>
    <scope>NUCLEOTIDE SEQUENCE</scope>
</reference>
<dbReference type="InterPro" id="IPR005717">
    <property type="entry name" value="Ribosomal_uS7_bac/org-type"/>
</dbReference>
<sequence>MSRRGRIGEKKTKYDPIFKNQLINRLAYHIMKNGKKSLAFKILYRVFLNIKKKTEKNPLYVLRQAIQKITPDITVKIIRIGGFNKRIPLEVGYTQGQMLAIRWLLDASNKRTGKTMALRLSDELIDAAKNIGYAIRNKEDIYEMVEENRVYIRLRNAK</sequence>
<organism evidence="9">
    <name type="scientific">Epipogium roseum</name>
    <dbReference type="NCBI Taxonomy" id="556037"/>
    <lineage>
        <taxon>Eukaryota</taxon>
        <taxon>Viridiplantae</taxon>
        <taxon>Streptophyta</taxon>
        <taxon>Embryophyta</taxon>
        <taxon>Tracheophyta</taxon>
        <taxon>Spermatophyta</taxon>
        <taxon>Magnoliopsida</taxon>
        <taxon>Liliopsida</taxon>
        <taxon>Asparagales</taxon>
        <taxon>Orchidaceae</taxon>
        <taxon>Epidendroideae</taxon>
        <taxon>Nervilieae</taxon>
        <taxon>Epipogiinae</taxon>
        <taxon>Epipogium</taxon>
    </lineage>
</organism>
<evidence type="ECO:0000256" key="5">
    <source>
        <dbReference type="ARBA" id="ARBA00022980"/>
    </source>
</evidence>
<feature type="domain" description="Small ribosomal subunit protein uS7" evidence="8">
    <location>
        <begin position="3"/>
        <end position="149"/>
    </location>
</feature>
<evidence type="ECO:0000313" key="9">
    <source>
        <dbReference type="EMBL" id="AII78975.1"/>
    </source>
</evidence>
<dbReference type="GO" id="GO:0015935">
    <property type="term" value="C:small ribosomal subunit"/>
    <property type="evidence" value="ECO:0007669"/>
    <property type="project" value="InterPro"/>
</dbReference>
<dbReference type="InterPro" id="IPR000235">
    <property type="entry name" value="Ribosomal_uS7"/>
</dbReference>
<name>A0A0B4N5A0_9ASPA</name>
<dbReference type="EMBL" id="KJ778691">
    <property type="protein sequence ID" value="AII78975.1"/>
    <property type="molecule type" value="Genomic_DNA"/>
</dbReference>
<dbReference type="Gene3D" id="1.10.455.10">
    <property type="entry name" value="Ribosomal protein S7 domain"/>
    <property type="match status" value="1"/>
</dbReference>
<comment type="function">
    <text evidence="1">One of the primary rRNA binding proteins, it binds directly to 16S rRNA where it nucleates assembly of the head domain of the 30S subunit.</text>
</comment>
<dbReference type="AlphaFoldDB" id="A0A0B4N5A0"/>
<protein>
    <recommendedName>
        <fullName evidence="7">30S ribosomal protein S7, chloroplastic</fullName>
    </recommendedName>
</protein>
<comment type="similarity">
    <text evidence="2">Belongs to the universal ribosomal protein uS7 family.</text>
</comment>
<dbReference type="PANTHER" id="PTHR11205">
    <property type="entry name" value="RIBOSOMAL PROTEIN S7"/>
    <property type="match status" value="1"/>
</dbReference>
<keyword evidence="6" id="KW-0687">Ribonucleoprotein</keyword>
<evidence type="ECO:0000256" key="4">
    <source>
        <dbReference type="ARBA" id="ARBA00022884"/>
    </source>
</evidence>
<dbReference type="GO" id="GO:0019843">
    <property type="term" value="F:rRNA binding"/>
    <property type="evidence" value="ECO:0007669"/>
    <property type="project" value="UniProtKB-KW"/>
</dbReference>
<dbReference type="GO" id="GO:0006412">
    <property type="term" value="P:translation"/>
    <property type="evidence" value="ECO:0007669"/>
    <property type="project" value="InterPro"/>
</dbReference>
<dbReference type="Pfam" id="PF00177">
    <property type="entry name" value="Ribosomal_S7"/>
    <property type="match status" value="1"/>
</dbReference>
<keyword evidence="4" id="KW-0694">RNA-binding</keyword>
<evidence type="ECO:0000256" key="1">
    <source>
        <dbReference type="ARBA" id="ARBA00002046"/>
    </source>
</evidence>
<geneLocation type="plastid" evidence="9"/>
<dbReference type="NCBIfam" id="TIGR01029">
    <property type="entry name" value="rpsG_bact"/>
    <property type="match status" value="1"/>
</dbReference>
<evidence type="ECO:0000259" key="8">
    <source>
        <dbReference type="Pfam" id="PF00177"/>
    </source>
</evidence>
<dbReference type="InterPro" id="IPR023798">
    <property type="entry name" value="Ribosomal_uS7_dom"/>
</dbReference>
<keyword evidence="9" id="KW-0934">Plastid</keyword>